<feature type="compositionally biased region" description="Basic and acidic residues" evidence="1">
    <location>
        <begin position="33"/>
        <end position="47"/>
    </location>
</feature>
<protein>
    <recommendedName>
        <fullName evidence="4">Myb-like domain-containing protein</fullName>
    </recommendedName>
</protein>
<dbReference type="CDD" id="cd00167">
    <property type="entry name" value="SANT"/>
    <property type="match status" value="1"/>
</dbReference>
<evidence type="ECO:0000313" key="2">
    <source>
        <dbReference type="EMBL" id="CBK21802.2"/>
    </source>
</evidence>
<keyword evidence="3" id="KW-1185">Reference proteome</keyword>
<dbReference type="GeneID" id="24922475"/>
<feature type="region of interest" description="Disordered" evidence="1">
    <location>
        <begin position="28"/>
        <end position="50"/>
    </location>
</feature>
<gene>
    <name evidence="2" type="ORF">GSBLH_T00006350001</name>
</gene>
<dbReference type="AlphaFoldDB" id="D8M163"/>
<dbReference type="EMBL" id="FN668644">
    <property type="protein sequence ID" value="CBK21802.2"/>
    <property type="molecule type" value="Genomic_DNA"/>
</dbReference>
<dbReference type="RefSeq" id="XP_012895850.1">
    <property type="nucleotide sequence ID" value="XM_013040396.1"/>
</dbReference>
<reference evidence="2" key="1">
    <citation type="submission" date="2010-02" db="EMBL/GenBank/DDBJ databases">
        <title>Sequencing and annotation of the Blastocystis hominis genome.</title>
        <authorList>
            <person name="Wincker P."/>
        </authorList>
    </citation>
    <scope>NUCLEOTIDE SEQUENCE</scope>
    <source>
        <strain evidence="2">Singapore isolate B</strain>
    </source>
</reference>
<dbReference type="Proteomes" id="UP000008312">
    <property type="component" value="Unassembled WGS sequence"/>
</dbReference>
<accession>D8M163</accession>
<proteinExistence type="predicted"/>
<evidence type="ECO:0000256" key="1">
    <source>
        <dbReference type="SAM" id="MobiDB-lite"/>
    </source>
</evidence>
<dbReference type="InterPro" id="IPR001005">
    <property type="entry name" value="SANT/Myb"/>
</dbReference>
<evidence type="ECO:0000313" key="3">
    <source>
        <dbReference type="Proteomes" id="UP000008312"/>
    </source>
</evidence>
<organism evidence="2">
    <name type="scientific">Blastocystis hominis</name>
    <dbReference type="NCBI Taxonomy" id="12968"/>
    <lineage>
        <taxon>Eukaryota</taxon>
        <taxon>Sar</taxon>
        <taxon>Stramenopiles</taxon>
        <taxon>Bigyra</taxon>
        <taxon>Opalozoa</taxon>
        <taxon>Opalinata</taxon>
        <taxon>Blastocystidae</taxon>
        <taxon>Blastocystis</taxon>
    </lineage>
</organism>
<sequence length="155" mass="18183">MVSFPGVKLRSECIQQYDYLIHPEKYTSASQTQEKKQSRVKRESEEKHKRRYVRKAIHTPSPSRVSQPILPPDYYNWTSARQAAWNEIPFNANEYYMKYLPPGIEPSTRCWDAEERSEFLSALKNYPPKGKWGLFSLHMLGRTGKEVRKGGRVET</sequence>
<dbReference type="InParanoid" id="D8M163"/>
<dbReference type="OrthoDB" id="6781668at2759"/>
<name>D8M163_BLAHO</name>
<evidence type="ECO:0008006" key="4">
    <source>
        <dbReference type="Google" id="ProtNLM"/>
    </source>
</evidence>